<dbReference type="GO" id="GO:0050695">
    <property type="term" value="F:benzoylformate decarboxylase activity"/>
    <property type="evidence" value="ECO:0007669"/>
    <property type="project" value="UniProtKB-EC"/>
</dbReference>
<accession>A0ABW5GIY1</accession>
<evidence type="ECO:0000256" key="2">
    <source>
        <dbReference type="ARBA" id="ARBA00023052"/>
    </source>
</evidence>
<dbReference type="CDD" id="cd07035">
    <property type="entry name" value="TPP_PYR_POX_like"/>
    <property type="match status" value="1"/>
</dbReference>
<dbReference type="SUPFAM" id="SSF52518">
    <property type="entry name" value="Thiamin diphosphate-binding fold (THDP-binding)"/>
    <property type="match status" value="2"/>
</dbReference>
<dbReference type="Gene3D" id="3.40.50.970">
    <property type="match status" value="2"/>
</dbReference>
<dbReference type="Pfam" id="PF00205">
    <property type="entry name" value="TPP_enzyme_M"/>
    <property type="match status" value="1"/>
</dbReference>
<dbReference type="Proteomes" id="UP001597419">
    <property type="component" value="Unassembled WGS sequence"/>
</dbReference>
<evidence type="ECO:0000313" key="8">
    <source>
        <dbReference type="Proteomes" id="UP001597419"/>
    </source>
</evidence>
<reference evidence="8" key="1">
    <citation type="journal article" date="2019" name="Int. J. Syst. Evol. Microbiol.">
        <title>The Global Catalogue of Microorganisms (GCM) 10K type strain sequencing project: providing services to taxonomists for standard genome sequencing and annotation.</title>
        <authorList>
            <consortium name="The Broad Institute Genomics Platform"/>
            <consortium name="The Broad Institute Genome Sequencing Center for Infectious Disease"/>
            <person name="Wu L."/>
            <person name="Ma J."/>
        </authorList>
    </citation>
    <scope>NUCLEOTIDE SEQUENCE [LARGE SCALE GENOMIC DNA]</scope>
    <source>
        <strain evidence="8">CGMCC 4.7643</strain>
    </source>
</reference>
<evidence type="ECO:0000256" key="3">
    <source>
        <dbReference type="RuleBase" id="RU362132"/>
    </source>
</evidence>
<dbReference type="EMBL" id="JBHUKU010000009">
    <property type="protein sequence ID" value="MFD2460822.1"/>
    <property type="molecule type" value="Genomic_DNA"/>
</dbReference>
<dbReference type="CDD" id="cd02002">
    <property type="entry name" value="TPP_BFDC"/>
    <property type="match status" value="1"/>
</dbReference>
<dbReference type="Pfam" id="PF02775">
    <property type="entry name" value="TPP_enzyme_C"/>
    <property type="match status" value="1"/>
</dbReference>
<evidence type="ECO:0000259" key="5">
    <source>
        <dbReference type="Pfam" id="PF02775"/>
    </source>
</evidence>
<gene>
    <name evidence="7" type="primary">mdlC</name>
    <name evidence="7" type="ORF">ACFSYJ_19605</name>
</gene>
<dbReference type="InterPro" id="IPR012001">
    <property type="entry name" value="Thiamin_PyroP_enz_TPP-bd_dom"/>
</dbReference>
<dbReference type="InterPro" id="IPR045229">
    <property type="entry name" value="TPP_enz"/>
</dbReference>
<dbReference type="SUPFAM" id="SSF52467">
    <property type="entry name" value="DHS-like NAD/FAD-binding domain"/>
    <property type="match status" value="1"/>
</dbReference>
<evidence type="ECO:0000313" key="7">
    <source>
        <dbReference type="EMBL" id="MFD2460822.1"/>
    </source>
</evidence>
<dbReference type="PANTHER" id="PTHR18968">
    <property type="entry name" value="THIAMINE PYROPHOSPHATE ENZYMES"/>
    <property type="match status" value="1"/>
</dbReference>
<dbReference type="NCBIfam" id="NF005485">
    <property type="entry name" value="PRK07092.1"/>
    <property type="match status" value="1"/>
</dbReference>
<feature type="domain" description="Thiamine pyrophosphate enzyme central" evidence="4">
    <location>
        <begin position="189"/>
        <end position="275"/>
    </location>
</feature>
<dbReference type="InterPro" id="IPR029061">
    <property type="entry name" value="THDP-binding"/>
</dbReference>
<dbReference type="InterPro" id="IPR029035">
    <property type="entry name" value="DHS-like_NAD/FAD-binding_dom"/>
</dbReference>
<feature type="domain" description="Thiamine pyrophosphate enzyme N-terminal TPP-binding" evidence="6">
    <location>
        <begin position="5"/>
        <end position="107"/>
    </location>
</feature>
<protein>
    <submittedName>
        <fullName evidence="7">Benzoylformate decarboxylase</fullName>
        <ecNumber evidence="7">4.1.1.7</ecNumber>
    </submittedName>
</protein>
<comment type="similarity">
    <text evidence="1 3">Belongs to the TPP enzyme family.</text>
</comment>
<evidence type="ECO:0000259" key="4">
    <source>
        <dbReference type="Pfam" id="PF00205"/>
    </source>
</evidence>
<dbReference type="PANTHER" id="PTHR18968:SF133">
    <property type="entry name" value="BENZOYLFORMATE DECARBOXYLASE"/>
    <property type="match status" value="1"/>
</dbReference>
<feature type="domain" description="Thiamine pyrophosphate enzyme TPP-binding" evidence="5">
    <location>
        <begin position="377"/>
        <end position="519"/>
    </location>
</feature>
<dbReference type="PROSITE" id="PS00187">
    <property type="entry name" value="TPP_ENZYMES"/>
    <property type="match status" value="1"/>
</dbReference>
<keyword evidence="7" id="KW-0456">Lyase</keyword>
<name>A0ABW5GIY1_9PSEU</name>
<dbReference type="EC" id="4.1.1.7" evidence="7"/>
<dbReference type="Gene3D" id="3.40.50.1220">
    <property type="entry name" value="TPP-binding domain"/>
    <property type="match status" value="1"/>
</dbReference>
<keyword evidence="2 3" id="KW-0786">Thiamine pyrophosphate</keyword>
<keyword evidence="8" id="KW-1185">Reference proteome</keyword>
<organism evidence="7 8">
    <name type="scientific">Amycolatopsis samaneae</name>
    <dbReference type="NCBI Taxonomy" id="664691"/>
    <lineage>
        <taxon>Bacteria</taxon>
        <taxon>Bacillati</taxon>
        <taxon>Actinomycetota</taxon>
        <taxon>Actinomycetes</taxon>
        <taxon>Pseudonocardiales</taxon>
        <taxon>Pseudonocardiaceae</taxon>
        <taxon>Amycolatopsis</taxon>
    </lineage>
</organism>
<comment type="caution">
    <text evidence="7">The sequence shown here is derived from an EMBL/GenBank/DDBJ whole genome shotgun (WGS) entry which is preliminary data.</text>
</comment>
<dbReference type="Pfam" id="PF02776">
    <property type="entry name" value="TPP_enzyme_N"/>
    <property type="match status" value="1"/>
</dbReference>
<evidence type="ECO:0000259" key="6">
    <source>
        <dbReference type="Pfam" id="PF02776"/>
    </source>
</evidence>
<dbReference type="InterPro" id="IPR000399">
    <property type="entry name" value="TPP-bd_CS"/>
</dbReference>
<proteinExistence type="inferred from homology"/>
<sequence length="529" mass="55975">MGKRTVRAATRELLRELGLTTVFGNPGTTEIPFLTDWPDDFTYVLGLQEAGVVAMADGYAQAARQPVLVNLHSAGGVGHSLGHVFTAYRNRTPLIILAGQQTRSLLPDEPFLGAVEATNFPKPYVKWSCEPARAEDVPAAIAQAYHIATQAPQGPVFVSVPADDWDVETAKPIPHRPRIPGYGPDPDAIAELASALDASRAPAIVVGSAVDQDGAVPELVALAERLGAGVWVAPMSGRCSFPEDHRLFLGFLQPERVLAARTLAAHDLVLVVGAPAFLYHVYRGEAQDALPPLYLLSDDERVLARAAEGTGIRSTPKLGIRALAERVGEVDRVEPKPLVRPEKPAATTPITAEYAYATLSETLPDNGIVVEETPSHRNILHDYLPVSSTDTGFLTGTSGTLGYSLPAAIGAAMARPDRKVVAVLGDGSSMYCVQALWTAARENVPVTFVILDNAQYAAVRILGETADGAKLPGTGLGGIDFAELAGSMGVHAVTVTEGPELAAALTAAFVDQRPTLVHVHVDPNLASLY</sequence>
<evidence type="ECO:0000256" key="1">
    <source>
        <dbReference type="ARBA" id="ARBA00007812"/>
    </source>
</evidence>
<dbReference type="RefSeq" id="WP_345394435.1">
    <property type="nucleotide sequence ID" value="NZ_BAABHG010000006.1"/>
</dbReference>
<dbReference type="InterPro" id="IPR011766">
    <property type="entry name" value="TPP_enzyme_TPP-bd"/>
</dbReference>
<dbReference type="InterPro" id="IPR012000">
    <property type="entry name" value="Thiamin_PyroP_enz_cen_dom"/>
</dbReference>